<keyword evidence="3" id="KW-1185">Reference proteome</keyword>
<evidence type="ECO:0000259" key="1">
    <source>
        <dbReference type="Pfam" id="PF04167"/>
    </source>
</evidence>
<accession>A0ABU5K7H8</accession>
<name>A0ABU5K7H8_9ACTN</name>
<dbReference type="SUPFAM" id="SSF159234">
    <property type="entry name" value="FomD-like"/>
    <property type="match status" value="1"/>
</dbReference>
<dbReference type="InterPro" id="IPR035930">
    <property type="entry name" value="FomD-like_sf"/>
</dbReference>
<dbReference type="InterPro" id="IPR007295">
    <property type="entry name" value="DUF402"/>
</dbReference>
<dbReference type="Proteomes" id="UP001291999">
    <property type="component" value="Unassembled WGS sequence"/>
</dbReference>
<reference evidence="2 3" key="1">
    <citation type="submission" date="2023-11" db="EMBL/GenBank/DDBJ databases">
        <title>Novel species in genus Nocardioides.</title>
        <authorList>
            <person name="Zhou H."/>
        </authorList>
    </citation>
    <scope>NUCLEOTIDE SEQUENCE [LARGE SCALE GENOMIC DNA]</scope>
    <source>
        <strain evidence="2 3">S-58</strain>
    </source>
</reference>
<comment type="caution">
    <text evidence="2">The sequence shown here is derived from an EMBL/GenBank/DDBJ whole genome shotgun (WGS) entry which is preliminary data.</text>
</comment>
<sequence>MAEQPRFDPGADVRVREVLHGAEWASWTETAVSDDPAEGGVLATLQRDGTALTFPEHRFPHPWGHLDAWQGTTVLKLRRAGDWYSVWRFFDDTGFRSAYVNFETPYVRGVDGIDVNDLQLDIVIPREGAWRWKDVQDLAPTLANGRITHDELLGVLTAAGEVADLLDRDDRWWAPWDDWSPADGRIAP</sequence>
<organism evidence="2 3">
    <name type="scientific">Nocardioides renjunii</name>
    <dbReference type="NCBI Taxonomy" id="3095075"/>
    <lineage>
        <taxon>Bacteria</taxon>
        <taxon>Bacillati</taxon>
        <taxon>Actinomycetota</taxon>
        <taxon>Actinomycetes</taxon>
        <taxon>Propionibacteriales</taxon>
        <taxon>Nocardioidaceae</taxon>
        <taxon>Nocardioides</taxon>
    </lineage>
</organism>
<evidence type="ECO:0000313" key="2">
    <source>
        <dbReference type="EMBL" id="MDZ5660915.1"/>
    </source>
</evidence>
<protein>
    <submittedName>
        <fullName evidence="2">DUF402 domain-containing protein</fullName>
    </submittedName>
</protein>
<proteinExistence type="predicted"/>
<evidence type="ECO:0000313" key="3">
    <source>
        <dbReference type="Proteomes" id="UP001291999"/>
    </source>
</evidence>
<dbReference type="EMBL" id="JAXQPW010000001">
    <property type="protein sequence ID" value="MDZ5660915.1"/>
    <property type="molecule type" value="Genomic_DNA"/>
</dbReference>
<dbReference type="RefSeq" id="WP_322423305.1">
    <property type="nucleotide sequence ID" value="NZ_JAXQPW010000001.1"/>
</dbReference>
<feature type="domain" description="DUF402" evidence="1">
    <location>
        <begin position="55"/>
        <end position="168"/>
    </location>
</feature>
<dbReference type="Gene3D" id="2.40.380.10">
    <property type="entry name" value="FomD-like"/>
    <property type="match status" value="1"/>
</dbReference>
<dbReference type="Pfam" id="PF04167">
    <property type="entry name" value="DUF402"/>
    <property type="match status" value="1"/>
</dbReference>
<gene>
    <name evidence="2" type="ORF">SFC79_03995</name>
</gene>